<keyword evidence="5" id="KW-1185">Reference proteome</keyword>
<dbReference type="PANTHER" id="PTHR24320:SF148">
    <property type="entry name" value="NAD(P)-BINDING ROSSMANN-FOLD SUPERFAMILY PROTEIN"/>
    <property type="match status" value="1"/>
</dbReference>
<dbReference type="Pfam" id="PF00106">
    <property type="entry name" value="adh_short"/>
    <property type="match status" value="1"/>
</dbReference>
<dbReference type="PRINTS" id="PR00081">
    <property type="entry name" value="GDHRDH"/>
</dbReference>
<evidence type="ECO:0000313" key="5">
    <source>
        <dbReference type="Proteomes" id="UP000240830"/>
    </source>
</evidence>
<sequence length="341" mass="37872">MLVSRYSTRKWPVLDHAVRWGRSQCLLWLPYVLFFVPVTLRFFVLVVLEAVYNLYLFFFTLPQSLQPIISEGYSEGDAIVTGGTSGIGKEIARALILAGYHVHLPVRDMAKGRKVAEELGVKAVTLYQCNLSSIPEVLAFIAAFKSTHKQLELLVNGLESHMAIHVLGTFLLTTGLASILHGGRVVNVSSSVYYIVSHFDLRAFCDRSQFSRQGGYSNAKYAQTLLSMQLALDLREHDITVNCVHPGMVNTDIIRSDTLGKVVLRGIVNTIAPFIMLTPKQGALTPVWAALSSECDNVTGRFFSDLQEEPLSGKIFHDLEHGYGKALFVHCENLVKKASNR</sequence>
<dbReference type="InterPro" id="IPR002347">
    <property type="entry name" value="SDR_fam"/>
</dbReference>
<evidence type="ECO:0000256" key="1">
    <source>
        <dbReference type="ARBA" id="ARBA00006484"/>
    </source>
</evidence>
<feature type="transmembrane region" description="Helical" evidence="3">
    <location>
        <begin position="28"/>
        <end position="58"/>
    </location>
</feature>
<dbReference type="EMBL" id="MTSL01000213">
    <property type="protein sequence ID" value="PJF16641.1"/>
    <property type="molecule type" value="Genomic_DNA"/>
</dbReference>
<accession>A0A2H9TFY6</accession>
<comment type="similarity">
    <text evidence="1">Belongs to the short-chain dehydrogenases/reductases (SDR) family.</text>
</comment>
<dbReference type="InterPro" id="IPR036291">
    <property type="entry name" value="NAD(P)-bd_dom_sf"/>
</dbReference>
<keyword evidence="3" id="KW-0812">Transmembrane</keyword>
<dbReference type="GO" id="GO:0016491">
    <property type="term" value="F:oxidoreductase activity"/>
    <property type="evidence" value="ECO:0007669"/>
    <property type="project" value="UniProtKB-KW"/>
</dbReference>
<dbReference type="PANTHER" id="PTHR24320">
    <property type="entry name" value="RETINOL DEHYDROGENASE"/>
    <property type="match status" value="1"/>
</dbReference>
<keyword evidence="3" id="KW-1133">Transmembrane helix</keyword>
<organism evidence="4 5">
    <name type="scientific">Paramicrosporidium saccamoebae</name>
    <dbReference type="NCBI Taxonomy" id="1246581"/>
    <lineage>
        <taxon>Eukaryota</taxon>
        <taxon>Fungi</taxon>
        <taxon>Fungi incertae sedis</taxon>
        <taxon>Cryptomycota</taxon>
        <taxon>Cryptomycota incertae sedis</taxon>
        <taxon>Paramicrosporidium</taxon>
    </lineage>
</organism>
<dbReference type="OrthoDB" id="191139at2759"/>
<dbReference type="AlphaFoldDB" id="A0A2H9TFY6"/>
<keyword evidence="2" id="KW-0560">Oxidoreductase</keyword>
<reference evidence="4 5" key="1">
    <citation type="submission" date="2016-10" db="EMBL/GenBank/DDBJ databases">
        <title>The genome of Paramicrosporidium saccamoebae is the missing link in understanding Cryptomycota and Microsporidia evolution.</title>
        <authorList>
            <person name="Quandt C.A."/>
            <person name="Beaudet D."/>
            <person name="Corsaro D."/>
            <person name="Michel R."/>
            <person name="Corradi N."/>
            <person name="James T."/>
        </authorList>
    </citation>
    <scope>NUCLEOTIDE SEQUENCE [LARGE SCALE GENOMIC DNA]</scope>
    <source>
        <strain evidence="4 5">KSL3</strain>
    </source>
</reference>
<dbReference type="Gene3D" id="3.40.50.720">
    <property type="entry name" value="NAD(P)-binding Rossmann-like Domain"/>
    <property type="match status" value="1"/>
</dbReference>
<evidence type="ECO:0000256" key="3">
    <source>
        <dbReference type="SAM" id="Phobius"/>
    </source>
</evidence>
<gene>
    <name evidence="4" type="ORF">PSACC_03552</name>
</gene>
<keyword evidence="3" id="KW-0472">Membrane</keyword>
<evidence type="ECO:0000256" key="2">
    <source>
        <dbReference type="ARBA" id="ARBA00023002"/>
    </source>
</evidence>
<comment type="caution">
    <text evidence="4">The sequence shown here is derived from an EMBL/GenBank/DDBJ whole genome shotgun (WGS) entry which is preliminary data.</text>
</comment>
<name>A0A2H9TFY6_9FUNG</name>
<dbReference type="Proteomes" id="UP000240830">
    <property type="component" value="Unassembled WGS sequence"/>
</dbReference>
<dbReference type="STRING" id="1246581.A0A2H9TFY6"/>
<proteinExistence type="inferred from homology"/>
<evidence type="ECO:0000313" key="4">
    <source>
        <dbReference type="EMBL" id="PJF16641.1"/>
    </source>
</evidence>
<protein>
    <submittedName>
        <fullName evidence="4">Uncharacterized protein</fullName>
    </submittedName>
</protein>
<dbReference type="SUPFAM" id="SSF51735">
    <property type="entry name" value="NAD(P)-binding Rossmann-fold domains"/>
    <property type="match status" value="1"/>
</dbReference>